<evidence type="ECO:0000256" key="6">
    <source>
        <dbReference type="ARBA" id="ARBA00022801"/>
    </source>
</evidence>
<keyword evidence="4 9" id="KW-0479">Metal-binding</keyword>
<feature type="compositionally biased region" description="Basic residues" evidence="11">
    <location>
        <begin position="261"/>
        <end position="270"/>
    </location>
</feature>
<evidence type="ECO:0000256" key="10">
    <source>
        <dbReference type="RuleBase" id="RU366055"/>
    </source>
</evidence>
<dbReference type="InterPro" id="IPR040255">
    <property type="entry name" value="Non-specific_endonuclease"/>
</dbReference>
<reference evidence="15" key="1">
    <citation type="submission" date="2020-12" db="EMBL/GenBank/DDBJ databases">
        <title>Geomonas sp. Red875, isolated from river sediment.</title>
        <authorList>
            <person name="Xu Z."/>
            <person name="Zhang Z."/>
            <person name="Masuda Y."/>
            <person name="Itoh H."/>
            <person name="Senoo K."/>
        </authorList>
    </citation>
    <scope>NUCLEOTIDE SEQUENCE</scope>
    <source>
        <strain evidence="15">Red875</strain>
    </source>
</reference>
<evidence type="ECO:0000256" key="5">
    <source>
        <dbReference type="ARBA" id="ARBA00022759"/>
    </source>
</evidence>
<dbReference type="Proteomes" id="UP000636888">
    <property type="component" value="Unassembled WGS sequence"/>
</dbReference>
<keyword evidence="6 10" id="KW-0378">Hydrolase</keyword>
<evidence type="ECO:0000256" key="7">
    <source>
        <dbReference type="ARBA" id="ARBA00022842"/>
    </source>
</evidence>
<dbReference type="GO" id="GO:0016787">
    <property type="term" value="F:hydrolase activity"/>
    <property type="evidence" value="ECO:0007669"/>
    <property type="project" value="UniProtKB-KW"/>
</dbReference>
<evidence type="ECO:0000256" key="4">
    <source>
        <dbReference type="ARBA" id="ARBA00022723"/>
    </source>
</evidence>
<evidence type="ECO:0000259" key="13">
    <source>
        <dbReference type="SMART" id="SM00477"/>
    </source>
</evidence>
<feature type="domain" description="DNA/RNA non-specific endonuclease/pyrophosphatase/phosphodiesterase" evidence="14">
    <location>
        <begin position="54"/>
        <end position="244"/>
    </location>
</feature>
<sequence length="270" mass="30029">MKNRFSITLVTALILALFTASSFAMKTSCGEHYVGGEAPDIINAKMQAKTQELCYDEFGVVHSGLTRTPLWSAEHLTRSRLDAARGMVRKDTFHAEERLPESDRAELSDYARSGFDRGHMSPNADMSTDQAQHESFSLANIVPQDGTNNRGIWSGIESAVRTLAKREGNLYVITGPLFVGNNVKALKRRVLVPTHIYKIVYSPKRNAAGVYLVNNAAEADLRYISVAELEQMAGIDFFPSMSPAVKREIMPLPKPKERRGGGKRHGRTYR</sequence>
<feature type="signal peptide" evidence="12">
    <location>
        <begin position="1"/>
        <end position="24"/>
    </location>
</feature>
<feature type="compositionally biased region" description="Basic and acidic residues" evidence="11">
    <location>
        <begin position="251"/>
        <end position="260"/>
    </location>
</feature>
<keyword evidence="16" id="KW-1185">Reference proteome</keyword>
<feature type="region of interest" description="Disordered" evidence="11">
    <location>
        <begin position="251"/>
        <end position="270"/>
    </location>
</feature>
<proteinExistence type="inferred from homology"/>
<organism evidence="15 16">
    <name type="scientific">Geomesophilobacter sediminis</name>
    <dbReference type="NCBI Taxonomy" id="2798584"/>
    <lineage>
        <taxon>Bacteria</taxon>
        <taxon>Pseudomonadati</taxon>
        <taxon>Thermodesulfobacteriota</taxon>
        <taxon>Desulfuromonadia</taxon>
        <taxon>Geobacterales</taxon>
        <taxon>Geobacteraceae</taxon>
        <taxon>Geomesophilobacter</taxon>
    </lineage>
</organism>
<dbReference type="InterPro" id="IPR044929">
    <property type="entry name" value="DNA/RNA_non-sp_Endonuclease_sf"/>
</dbReference>
<feature type="chain" id="PRO_5035318099" description="Endonuclease" evidence="12">
    <location>
        <begin position="25"/>
        <end position="270"/>
    </location>
</feature>
<dbReference type="InterPro" id="IPR001604">
    <property type="entry name" value="Endo_G_ENPP1-like_dom"/>
</dbReference>
<keyword evidence="3 10" id="KW-0540">Nuclease</keyword>
<accession>A0A8J7JH36</accession>
<evidence type="ECO:0000259" key="14">
    <source>
        <dbReference type="SMART" id="SM00892"/>
    </source>
</evidence>
<dbReference type="SMART" id="SM00477">
    <property type="entry name" value="NUC"/>
    <property type="match status" value="1"/>
</dbReference>
<evidence type="ECO:0000256" key="11">
    <source>
        <dbReference type="SAM" id="MobiDB-lite"/>
    </source>
</evidence>
<dbReference type="EC" id="3.1.30.-" evidence="10"/>
<keyword evidence="7" id="KW-0460">Magnesium</keyword>
<dbReference type="GO" id="GO:0004519">
    <property type="term" value="F:endonuclease activity"/>
    <property type="evidence" value="ECO:0007669"/>
    <property type="project" value="UniProtKB-UniRule"/>
</dbReference>
<evidence type="ECO:0000256" key="8">
    <source>
        <dbReference type="PIRSR" id="PIRSR640255-1"/>
    </source>
</evidence>
<dbReference type="PROSITE" id="PS01070">
    <property type="entry name" value="NUCLEASE_NON_SPEC"/>
    <property type="match status" value="1"/>
</dbReference>
<gene>
    <name evidence="15" type="ORF">JFN93_16940</name>
</gene>
<dbReference type="PANTHER" id="PTHR13966:SF5">
    <property type="entry name" value="ENDONUCLEASE G, MITOCHONDRIAL"/>
    <property type="match status" value="1"/>
</dbReference>
<evidence type="ECO:0000256" key="9">
    <source>
        <dbReference type="PIRSR" id="PIRSR640255-2"/>
    </source>
</evidence>
<name>A0A8J7JH36_9BACT</name>
<feature type="binding site" evidence="9">
    <location>
        <position position="149"/>
    </location>
    <ligand>
        <name>Mg(2+)</name>
        <dbReference type="ChEBI" id="CHEBI:18420"/>
        <note>catalytic</note>
    </ligand>
</feature>
<keyword evidence="12" id="KW-0732">Signal</keyword>
<dbReference type="GO" id="GO:0046872">
    <property type="term" value="F:metal ion binding"/>
    <property type="evidence" value="ECO:0007669"/>
    <property type="project" value="UniProtKB-KW"/>
</dbReference>
<keyword evidence="5 10" id="KW-0255">Endonuclease</keyword>
<feature type="domain" description="ENPP1-3/EXOG-like endonuclease/phosphodiesterase" evidence="13">
    <location>
        <begin position="55"/>
        <end position="244"/>
    </location>
</feature>
<dbReference type="InterPro" id="IPR020821">
    <property type="entry name" value="ENPP1-3/EXOG-like_nuc-like"/>
</dbReference>
<evidence type="ECO:0000256" key="1">
    <source>
        <dbReference type="ARBA" id="ARBA00001946"/>
    </source>
</evidence>
<dbReference type="PANTHER" id="PTHR13966">
    <property type="entry name" value="ENDONUCLEASE RELATED"/>
    <property type="match status" value="1"/>
</dbReference>
<dbReference type="CDD" id="cd00091">
    <property type="entry name" value="NUC"/>
    <property type="match status" value="1"/>
</dbReference>
<comment type="cofactor">
    <cofactor evidence="1 10">
        <name>Mg(2+)</name>
        <dbReference type="ChEBI" id="CHEBI:18420"/>
    </cofactor>
</comment>
<evidence type="ECO:0000256" key="12">
    <source>
        <dbReference type="SAM" id="SignalP"/>
    </source>
</evidence>
<dbReference type="SMART" id="SM00892">
    <property type="entry name" value="Endonuclease_NS"/>
    <property type="match status" value="1"/>
</dbReference>
<protein>
    <recommendedName>
        <fullName evidence="10">Endonuclease</fullName>
        <ecNumber evidence="10">3.1.30.-</ecNumber>
    </recommendedName>
</protein>
<evidence type="ECO:0000313" key="15">
    <source>
        <dbReference type="EMBL" id="MBJ6726399.1"/>
    </source>
</evidence>
<feature type="active site" description="Proton acceptor" evidence="8">
    <location>
        <position position="119"/>
    </location>
</feature>
<dbReference type="RefSeq" id="WP_199385316.1">
    <property type="nucleotide sequence ID" value="NZ_JAEMHM010000014.1"/>
</dbReference>
<dbReference type="Gene3D" id="3.40.570.10">
    <property type="entry name" value="Extracellular Endonuclease, subunit A"/>
    <property type="match status" value="1"/>
</dbReference>
<dbReference type="AlphaFoldDB" id="A0A8J7JH36"/>
<dbReference type="InterPro" id="IPR018524">
    <property type="entry name" value="DNA/RNA_endonuclease_AS"/>
</dbReference>
<evidence type="ECO:0000313" key="16">
    <source>
        <dbReference type="Proteomes" id="UP000636888"/>
    </source>
</evidence>
<dbReference type="SUPFAM" id="SSF54060">
    <property type="entry name" value="His-Me finger endonucleases"/>
    <property type="match status" value="1"/>
</dbReference>
<evidence type="ECO:0000256" key="2">
    <source>
        <dbReference type="ARBA" id="ARBA00010052"/>
    </source>
</evidence>
<dbReference type="EMBL" id="JAEMHM010000014">
    <property type="protein sequence ID" value="MBJ6726399.1"/>
    <property type="molecule type" value="Genomic_DNA"/>
</dbReference>
<dbReference type="Pfam" id="PF01223">
    <property type="entry name" value="Endonuclease_NS"/>
    <property type="match status" value="1"/>
</dbReference>
<dbReference type="InterPro" id="IPR044925">
    <property type="entry name" value="His-Me_finger_sf"/>
</dbReference>
<comment type="similarity">
    <text evidence="2 10">Belongs to the DNA/RNA non-specific endonuclease family.</text>
</comment>
<evidence type="ECO:0000256" key="3">
    <source>
        <dbReference type="ARBA" id="ARBA00022722"/>
    </source>
</evidence>
<comment type="caution">
    <text evidence="15">The sequence shown here is derived from an EMBL/GenBank/DDBJ whole genome shotgun (WGS) entry which is preliminary data.</text>
</comment>
<dbReference type="GO" id="GO:0003676">
    <property type="term" value="F:nucleic acid binding"/>
    <property type="evidence" value="ECO:0007669"/>
    <property type="project" value="InterPro"/>
</dbReference>